<reference evidence="2" key="1">
    <citation type="submission" date="2018-07" db="EMBL/GenBank/DDBJ databases">
        <authorList>
            <person name="Peiro R."/>
            <person name="Begona"/>
            <person name="Cbmso G."/>
            <person name="Lopez M."/>
            <person name="Gonzalez S."/>
        </authorList>
    </citation>
    <scope>NUCLEOTIDE SEQUENCE [LARGE SCALE GENOMIC DNA]</scope>
</reference>
<dbReference type="EMBL" id="UEYP01000004">
    <property type="protein sequence ID" value="SSC67663.1"/>
    <property type="molecule type" value="Genomic_DNA"/>
</dbReference>
<protein>
    <submittedName>
        <fullName evidence="1">Uncharacterized protein</fullName>
    </submittedName>
</protein>
<dbReference type="Proteomes" id="UP000254764">
    <property type="component" value="Unassembled WGS sequence"/>
</dbReference>
<evidence type="ECO:0000313" key="2">
    <source>
        <dbReference type="Proteomes" id="UP000254764"/>
    </source>
</evidence>
<evidence type="ECO:0000313" key="1">
    <source>
        <dbReference type="EMBL" id="SSC67663.1"/>
    </source>
</evidence>
<accession>A0A376AJR7</accession>
<gene>
    <name evidence="1" type="ORF">RHIZ70_3371</name>
</gene>
<name>A0A376AJR7_9HYPH</name>
<sequence>MVPFVMAVAGTGSASAGGAPVLYCEAPATAEDAEVYRAACAEVAREFRLKYPLLAVRDGAAVEKPAGDVIRLDIIKVDRHAITGRLAWTGKKSSGAGYVLGPVITTTISDAELNTRTLQEFARGLVLASKIQFPKS</sequence>
<proteinExistence type="predicted"/>
<keyword evidence="2" id="KW-1185">Reference proteome</keyword>
<organism evidence="1 2">
    <name type="scientific">Ciceribacter selenitireducens ATCC BAA-1503</name>
    <dbReference type="NCBI Taxonomy" id="1336235"/>
    <lineage>
        <taxon>Bacteria</taxon>
        <taxon>Pseudomonadati</taxon>
        <taxon>Pseudomonadota</taxon>
        <taxon>Alphaproteobacteria</taxon>
        <taxon>Hyphomicrobiales</taxon>
        <taxon>Rhizobiaceae</taxon>
        <taxon>Ciceribacter</taxon>
    </lineage>
</organism>
<dbReference type="AlphaFoldDB" id="A0A376AJR7"/>